<protein>
    <recommendedName>
        <fullName evidence="11">Inosine/xanthosine triphosphatase</fullName>
        <shortName evidence="11">ITPase/XTPase</shortName>
        <ecNumber evidence="11">3.6.1.73</ecNumber>
    </recommendedName>
    <alternativeName>
        <fullName evidence="11">Non-canonical purine NTP phosphatase</fullName>
    </alternativeName>
    <alternativeName>
        <fullName evidence="11">Non-standard purine NTP phosphatase</fullName>
    </alternativeName>
    <alternativeName>
        <fullName evidence="11">Nucleoside-triphosphate phosphatase</fullName>
        <shortName evidence="11">NTPase</shortName>
    </alternativeName>
</protein>
<dbReference type="EMBL" id="JAFNAA010000012">
    <property type="protein sequence ID" value="MBO1108872.1"/>
    <property type="molecule type" value="Genomic_DNA"/>
</dbReference>
<comment type="catalytic activity">
    <reaction evidence="9 11">
        <text>XTP + H2O = XDP + phosphate + H(+)</text>
        <dbReference type="Rhea" id="RHEA:28406"/>
        <dbReference type="ChEBI" id="CHEBI:15377"/>
        <dbReference type="ChEBI" id="CHEBI:15378"/>
        <dbReference type="ChEBI" id="CHEBI:43474"/>
        <dbReference type="ChEBI" id="CHEBI:59884"/>
        <dbReference type="ChEBI" id="CHEBI:61314"/>
        <dbReference type="EC" id="3.6.1.73"/>
    </reaction>
</comment>
<feature type="binding site" evidence="11">
    <location>
        <position position="36"/>
    </location>
    <ligand>
        <name>Mg(2+)</name>
        <dbReference type="ChEBI" id="CHEBI:18420"/>
    </ligand>
</feature>
<evidence type="ECO:0000256" key="3">
    <source>
        <dbReference type="ARBA" id="ARBA00022741"/>
    </source>
</evidence>
<dbReference type="RefSeq" id="WP_084976408.1">
    <property type="nucleotide sequence ID" value="NZ_CP087711.1"/>
</dbReference>
<evidence type="ECO:0000256" key="9">
    <source>
        <dbReference type="ARBA" id="ARBA00048781"/>
    </source>
</evidence>
<evidence type="ECO:0000256" key="6">
    <source>
        <dbReference type="ARBA" id="ARBA00023080"/>
    </source>
</evidence>
<dbReference type="EC" id="3.6.1.73" evidence="11"/>
<keyword evidence="2 11" id="KW-0479">Metal-binding</keyword>
<accession>A0A8I1W6N6</accession>
<evidence type="ECO:0000313" key="14">
    <source>
        <dbReference type="Proteomes" id="UP000664658"/>
    </source>
</evidence>
<dbReference type="FunFam" id="3.90.950.10:FF:000002">
    <property type="entry name" value="Inosine/xanthosine triphosphatase"/>
    <property type="match status" value="1"/>
</dbReference>
<evidence type="ECO:0000256" key="5">
    <source>
        <dbReference type="ARBA" id="ARBA00022842"/>
    </source>
</evidence>
<dbReference type="GO" id="GO:0006772">
    <property type="term" value="P:thiamine metabolic process"/>
    <property type="evidence" value="ECO:0007669"/>
    <property type="project" value="TreeGrafter"/>
</dbReference>
<dbReference type="InterPro" id="IPR029001">
    <property type="entry name" value="ITPase-like_fam"/>
</dbReference>
<keyword evidence="4 11" id="KW-0378">Hydrolase</keyword>
<comment type="similarity">
    <text evidence="10 11">Belongs to the YjjX NTPase family.</text>
</comment>
<dbReference type="Pfam" id="PF01931">
    <property type="entry name" value="NTPase_I-T"/>
    <property type="match status" value="1"/>
</dbReference>
<dbReference type="InterPro" id="IPR002786">
    <property type="entry name" value="Non_canon_purine_NTPase"/>
</dbReference>
<dbReference type="InterPro" id="IPR026533">
    <property type="entry name" value="NTPase/PRRC1"/>
</dbReference>
<dbReference type="NCBIfam" id="NF003459">
    <property type="entry name" value="PRK05074.1"/>
    <property type="match status" value="1"/>
</dbReference>
<evidence type="ECO:0000259" key="12">
    <source>
        <dbReference type="Pfam" id="PF01931"/>
    </source>
</evidence>
<dbReference type="AlphaFoldDB" id="A0A8I1W6N6"/>
<comment type="caution">
    <text evidence="13">The sequence shown here is derived from an EMBL/GenBank/DDBJ whole genome shotgun (WGS) entry which is preliminary data.</text>
</comment>
<dbReference type="PANTHER" id="PTHR34699">
    <property type="match status" value="1"/>
</dbReference>
<comment type="function">
    <text evidence="11">Phosphatase that hydrolyzes non-canonical purine nucleotides such as XTP and ITP to their respective diphosphate derivatives. Probably excludes non-canonical purines from DNA/RNA precursor pool, thus preventing their incorporation into DNA/RNA and avoiding chromosomal lesions.</text>
</comment>
<evidence type="ECO:0000256" key="10">
    <source>
        <dbReference type="ARBA" id="ARBA00060855"/>
    </source>
</evidence>
<dbReference type="NCBIfam" id="TIGR00258">
    <property type="entry name" value="inosine/xanthosine triphosphatase"/>
    <property type="match status" value="1"/>
</dbReference>
<comment type="catalytic activity">
    <reaction evidence="8 11">
        <text>ITP + H2O = IDP + phosphate + H(+)</text>
        <dbReference type="Rhea" id="RHEA:28330"/>
        <dbReference type="ChEBI" id="CHEBI:15377"/>
        <dbReference type="ChEBI" id="CHEBI:15378"/>
        <dbReference type="ChEBI" id="CHEBI:43474"/>
        <dbReference type="ChEBI" id="CHEBI:58280"/>
        <dbReference type="ChEBI" id="CHEBI:61402"/>
        <dbReference type="EC" id="3.6.1.73"/>
    </reaction>
</comment>
<dbReference type="GO" id="GO:0046872">
    <property type="term" value="F:metal ion binding"/>
    <property type="evidence" value="ECO:0007669"/>
    <property type="project" value="UniProtKB-KW"/>
</dbReference>
<keyword evidence="6 11" id="KW-0546">Nucleotide metabolism</keyword>
<evidence type="ECO:0000256" key="7">
    <source>
        <dbReference type="ARBA" id="ARBA00023211"/>
    </source>
</evidence>
<dbReference type="GO" id="GO:0000166">
    <property type="term" value="F:nucleotide binding"/>
    <property type="evidence" value="ECO:0007669"/>
    <property type="project" value="UniProtKB-KW"/>
</dbReference>
<sequence>MYHVVVASANPSKINAVRHAFKDVFGDCRVEGIDVDSGVAAQPFGNEETRRGAYNRVRNAELACPKADFWVGLEAGVEGHQTFAWMVVSNGQTMGESRSASLTLPPQVLQALERGEELGPVMDQLTGEQNIKHKGGAIAVFTHGVLSRSKVYHQALILALIPFINPQWF</sequence>
<evidence type="ECO:0000256" key="1">
    <source>
        <dbReference type="ARBA" id="ARBA00001936"/>
    </source>
</evidence>
<dbReference type="GO" id="GO:0009117">
    <property type="term" value="P:nucleotide metabolic process"/>
    <property type="evidence" value="ECO:0007669"/>
    <property type="project" value="UniProtKB-KW"/>
</dbReference>
<comment type="caution">
    <text evidence="11">Lacks conserved residue(s) required for the propagation of feature annotation.</text>
</comment>
<dbReference type="Proteomes" id="UP000664658">
    <property type="component" value="Unassembled WGS sequence"/>
</dbReference>
<dbReference type="Gene3D" id="3.90.950.10">
    <property type="match status" value="1"/>
</dbReference>
<comment type="subunit">
    <text evidence="11">Homodimer.</text>
</comment>
<feature type="domain" description="Non-canonical purine NTP phosphatase/PRRC1" evidence="12">
    <location>
        <begin position="7"/>
        <end position="164"/>
    </location>
</feature>
<evidence type="ECO:0000256" key="2">
    <source>
        <dbReference type="ARBA" id="ARBA00022723"/>
    </source>
</evidence>
<keyword evidence="3 11" id="KW-0547">Nucleotide-binding</keyword>
<organism evidence="13 14">
    <name type="scientific">Plesiomonas shigelloides</name>
    <name type="common">Aeromonas shigelloides</name>
    <dbReference type="NCBI Taxonomy" id="703"/>
    <lineage>
        <taxon>Bacteria</taxon>
        <taxon>Pseudomonadati</taxon>
        <taxon>Pseudomonadota</taxon>
        <taxon>Gammaproteobacteria</taxon>
        <taxon>Enterobacterales</taxon>
        <taxon>Enterobacteriaceae</taxon>
        <taxon>Plesiomonas</taxon>
    </lineage>
</organism>
<dbReference type="InterPro" id="IPR050299">
    <property type="entry name" value="YjjX_NTPase"/>
</dbReference>
<dbReference type="PANTHER" id="PTHR34699:SF2">
    <property type="entry name" value="NON-CANONICAL PURINE NTP PHOSPHATASE_PRRC1 DOMAIN-CONTAINING PROTEIN"/>
    <property type="match status" value="1"/>
</dbReference>
<dbReference type="SUPFAM" id="SSF52972">
    <property type="entry name" value="ITPase-like"/>
    <property type="match status" value="1"/>
</dbReference>
<reference evidence="13" key="1">
    <citation type="submission" date="2021-03" db="EMBL/GenBank/DDBJ databases">
        <title>Plesiomonas shigelloides zfcc0051, isolated from zebrafish feces.</title>
        <authorList>
            <person name="Vanderhoek Z."/>
            <person name="Gaulke C."/>
        </authorList>
    </citation>
    <scope>NUCLEOTIDE SEQUENCE</scope>
    <source>
        <strain evidence="13">Zfcc0051</strain>
    </source>
</reference>
<dbReference type="GeneID" id="69705387"/>
<dbReference type="HAMAP" id="MF_00648">
    <property type="entry name" value="Non_canon_purine_NTPase_YjjX"/>
    <property type="match status" value="1"/>
</dbReference>
<keyword evidence="7 11" id="KW-0464">Manganese</keyword>
<dbReference type="GO" id="GO:0103023">
    <property type="term" value="F:ITPase activity"/>
    <property type="evidence" value="ECO:0007669"/>
    <property type="project" value="UniProtKB-EC"/>
</dbReference>
<evidence type="ECO:0000256" key="11">
    <source>
        <dbReference type="HAMAP-Rule" id="MF_00648"/>
    </source>
</evidence>
<name>A0A8I1W6N6_PLESH</name>
<comment type="cofactor">
    <cofactor evidence="11">
        <name>Mg(2+)</name>
        <dbReference type="ChEBI" id="CHEBI:18420"/>
    </cofactor>
    <cofactor evidence="11">
        <name>Mn(2+)</name>
        <dbReference type="ChEBI" id="CHEBI:29035"/>
    </cofactor>
    <text evidence="11">Binds 1 divalent metal cation per subunit; can use either Mg(2+) or Mn(2+).</text>
</comment>
<evidence type="ECO:0000313" key="13">
    <source>
        <dbReference type="EMBL" id="MBO1108872.1"/>
    </source>
</evidence>
<proteinExistence type="inferred from homology"/>
<evidence type="ECO:0000256" key="8">
    <source>
        <dbReference type="ARBA" id="ARBA00048174"/>
    </source>
</evidence>
<comment type="cofactor">
    <cofactor evidence="1">
        <name>Mn(2+)</name>
        <dbReference type="ChEBI" id="CHEBI:29035"/>
    </cofactor>
</comment>
<gene>
    <name evidence="13" type="primary">yjjX</name>
    <name evidence="13" type="ORF">J2R62_11720</name>
</gene>
<keyword evidence="5 11" id="KW-0460">Magnesium</keyword>
<evidence type="ECO:0000256" key="4">
    <source>
        <dbReference type="ARBA" id="ARBA00022801"/>
    </source>
</evidence>